<evidence type="ECO:0000256" key="4">
    <source>
        <dbReference type="SAM" id="Phobius"/>
    </source>
</evidence>
<dbReference type="Gene3D" id="2.40.50.100">
    <property type="match status" value="1"/>
</dbReference>
<comment type="subcellular location">
    <subcellularLocation>
        <location evidence="1">Cell envelope</location>
    </subcellularLocation>
</comment>
<dbReference type="InterPro" id="IPR058792">
    <property type="entry name" value="Beta-barrel_RND_2"/>
</dbReference>
<accession>A0A105XXD8</accession>
<name>A0A105XXD8_9BURK</name>
<keyword evidence="4" id="KW-1133">Transmembrane helix</keyword>
<comment type="similarity">
    <text evidence="2">Belongs to the membrane fusion protein (MFP) (TC 8.A.1) family.</text>
</comment>
<dbReference type="GO" id="GO:0015562">
    <property type="term" value="F:efflux transmembrane transporter activity"/>
    <property type="evidence" value="ECO:0007669"/>
    <property type="project" value="TreeGrafter"/>
</dbReference>
<dbReference type="RefSeq" id="WP_059483045.1">
    <property type="nucleotide sequence ID" value="NZ_LOVG01000103.1"/>
</dbReference>
<feature type="domain" description="Multidrug resistance protein MdtA-like C-terminal permuted SH3" evidence="8">
    <location>
        <begin position="329"/>
        <end position="382"/>
    </location>
</feature>
<evidence type="ECO:0000259" key="7">
    <source>
        <dbReference type="Pfam" id="PF25954"/>
    </source>
</evidence>
<gene>
    <name evidence="9" type="ORF">WL29_12090</name>
</gene>
<dbReference type="NCBIfam" id="TIGR01730">
    <property type="entry name" value="RND_mfp"/>
    <property type="match status" value="1"/>
</dbReference>
<dbReference type="EMBL" id="LPHD01000013">
    <property type="protein sequence ID" value="KWA86108.1"/>
    <property type="molecule type" value="Genomic_DNA"/>
</dbReference>
<dbReference type="SUPFAM" id="SSF111369">
    <property type="entry name" value="HlyD-like secretion proteins"/>
    <property type="match status" value="1"/>
</dbReference>
<dbReference type="GO" id="GO:1990281">
    <property type="term" value="C:efflux pump complex"/>
    <property type="evidence" value="ECO:0007669"/>
    <property type="project" value="TreeGrafter"/>
</dbReference>
<dbReference type="Pfam" id="PF25967">
    <property type="entry name" value="RND-MFP_C"/>
    <property type="match status" value="1"/>
</dbReference>
<dbReference type="AlphaFoldDB" id="A0A105XXD8"/>
<dbReference type="Gene3D" id="1.10.287.470">
    <property type="entry name" value="Helix hairpin bin"/>
    <property type="match status" value="1"/>
</dbReference>
<proteinExistence type="inferred from homology"/>
<dbReference type="InterPro" id="IPR058624">
    <property type="entry name" value="MdtA-like_HH"/>
</dbReference>
<evidence type="ECO:0000313" key="9">
    <source>
        <dbReference type="EMBL" id="KWA86108.1"/>
    </source>
</evidence>
<dbReference type="Gene3D" id="2.40.30.170">
    <property type="match status" value="1"/>
</dbReference>
<evidence type="ECO:0000256" key="2">
    <source>
        <dbReference type="ARBA" id="ARBA00009477"/>
    </source>
</evidence>
<protein>
    <submittedName>
        <fullName evidence="9">RND transporter MFP subunit</fullName>
    </submittedName>
</protein>
<keyword evidence="4" id="KW-0472">Membrane</keyword>
<evidence type="ECO:0000256" key="1">
    <source>
        <dbReference type="ARBA" id="ARBA00004196"/>
    </source>
</evidence>
<keyword evidence="3" id="KW-0813">Transport</keyword>
<dbReference type="Pfam" id="PF25876">
    <property type="entry name" value="HH_MFP_RND"/>
    <property type="match status" value="1"/>
</dbReference>
<evidence type="ECO:0000313" key="10">
    <source>
        <dbReference type="Proteomes" id="UP000060630"/>
    </source>
</evidence>
<dbReference type="FunFam" id="2.40.30.170:FF:000010">
    <property type="entry name" value="Efflux RND transporter periplasmic adaptor subunit"/>
    <property type="match status" value="1"/>
</dbReference>
<feature type="domain" description="CusB-like beta-barrel" evidence="7">
    <location>
        <begin position="249"/>
        <end position="319"/>
    </location>
</feature>
<dbReference type="InterPro" id="IPR058627">
    <property type="entry name" value="MdtA-like_C"/>
</dbReference>
<sequence length="419" mass="44232">MEDKHHSSVGIHTDQAGLDLPSRTRVARRARLALVGFAVVLVLLAARSVVANRLNARHLDQLVTQNQQVYVRVVEPSLAANGGHLELPGTLRGYVEAPIYARASGYVRRWNADIGAQVKQGGVLAELDTPELDHELTQAQAQRQQASAALALARTSYNRAQQLRTRDAVSQQELDDRQGAYNQNLANLAAADANVKRLSELKGFQNIIAPVNGIVTQRNVDVGDLVNAGNSGTGRALFTVVQADKLRLYVQVPQTYAQQVALGQHVSVTQPELAGQTFDGVVTHTAQAIDIVTRTLQIEITLPNADGKLMPGAYVTASLPMASAARLTLPSNTLLFRSEGASVAVVDANGRVRLQPVTIARTLGKTLEIGTGVNPGDRVVLDPSDGLAAGDKVNVEAPAAPATGASAAHVAALASGGRA</sequence>
<dbReference type="InterPro" id="IPR058625">
    <property type="entry name" value="MdtA-like_BSH"/>
</dbReference>
<evidence type="ECO:0000259" key="6">
    <source>
        <dbReference type="Pfam" id="PF25917"/>
    </source>
</evidence>
<feature type="transmembrane region" description="Helical" evidence="4">
    <location>
        <begin position="32"/>
        <end position="50"/>
    </location>
</feature>
<dbReference type="PANTHER" id="PTHR30469:SF37">
    <property type="entry name" value="RAGD PROTEIN"/>
    <property type="match status" value="1"/>
</dbReference>
<organism evidence="9 10">
    <name type="scientific">Burkholderia ubonensis</name>
    <dbReference type="NCBI Taxonomy" id="101571"/>
    <lineage>
        <taxon>Bacteria</taxon>
        <taxon>Pseudomonadati</taxon>
        <taxon>Pseudomonadota</taxon>
        <taxon>Betaproteobacteria</taxon>
        <taxon>Burkholderiales</taxon>
        <taxon>Burkholderiaceae</taxon>
        <taxon>Burkholderia</taxon>
        <taxon>Burkholderia cepacia complex</taxon>
    </lineage>
</organism>
<dbReference type="Proteomes" id="UP000060630">
    <property type="component" value="Unassembled WGS sequence"/>
</dbReference>
<dbReference type="Pfam" id="PF25917">
    <property type="entry name" value="BSH_RND"/>
    <property type="match status" value="1"/>
</dbReference>
<evidence type="ECO:0000259" key="8">
    <source>
        <dbReference type="Pfam" id="PF25967"/>
    </source>
</evidence>
<evidence type="ECO:0000259" key="5">
    <source>
        <dbReference type="Pfam" id="PF25876"/>
    </source>
</evidence>
<dbReference type="Pfam" id="PF25954">
    <property type="entry name" value="Beta-barrel_RND_2"/>
    <property type="match status" value="1"/>
</dbReference>
<reference evidence="9 10" key="1">
    <citation type="submission" date="2015-11" db="EMBL/GenBank/DDBJ databases">
        <title>Expanding the genomic diversity of Burkholderia species for the development of highly accurate diagnostics.</title>
        <authorList>
            <person name="Sahl J."/>
            <person name="Keim P."/>
            <person name="Wagner D."/>
        </authorList>
    </citation>
    <scope>NUCLEOTIDE SEQUENCE [LARGE SCALE GENOMIC DNA]</scope>
    <source>
        <strain evidence="9 10">MSMB2087WGS</strain>
    </source>
</reference>
<dbReference type="PANTHER" id="PTHR30469">
    <property type="entry name" value="MULTIDRUG RESISTANCE PROTEIN MDTA"/>
    <property type="match status" value="1"/>
</dbReference>
<feature type="domain" description="Multidrug resistance protein MdtA-like barrel-sandwich hybrid" evidence="6">
    <location>
        <begin position="98"/>
        <end position="231"/>
    </location>
</feature>
<dbReference type="InterPro" id="IPR006143">
    <property type="entry name" value="RND_pump_MFP"/>
</dbReference>
<keyword evidence="4" id="KW-0812">Transmembrane</keyword>
<feature type="domain" description="Multidrug resistance protein MdtA-like alpha-helical hairpin" evidence="5">
    <location>
        <begin position="135"/>
        <end position="196"/>
    </location>
</feature>
<evidence type="ECO:0000256" key="3">
    <source>
        <dbReference type="ARBA" id="ARBA00022448"/>
    </source>
</evidence>
<comment type="caution">
    <text evidence="9">The sequence shown here is derived from an EMBL/GenBank/DDBJ whole genome shotgun (WGS) entry which is preliminary data.</text>
</comment>
<dbReference type="Gene3D" id="2.40.420.20">
    <property type="match status" value="1"/>
</dbReference>